<protein>
    <recommendedName>
        <fullName evidence="7">Transposase</fullName>
    </recommendedName>
</protein>
<feature type="domain" description="Transposase IS66 central" evidence="3">
    <location>
        <begin position="228"/>
        <end position="287"/>
    </location>
</feature>
<gene>
    <name evidence="5" type="ORF">So717_07810</name>
</gene>
<dbReference type="AlphaFoldDB" id="A0A640VKR5"/>
<organism evidence="5 6">
    <name type="scientific">Roseobacter cerasinus</name>
    <dbReference type="NCBI Taxonomy" id="2602289"/>
    <lineage>
        <taxon>Bacteria</taxon>
        <taxon>Pseudomonadati</taxon>
        <taxon>Pseudomonadota</taxon>
        <taxon>Alphaproteobacteria</taxon>
        <taxon>Rhodobacterales</taxon>
        <taxon>Roseobacteraceae</taxon>
        <taxon>Roseobacter</taxon>
    </lineage>
</organism>
<dbReference type="InterPro" id="IPR024463">
    <property type="entry name" value="Transposase_TnpC_homeodom"/>
</dbReference>
<evidence type="ECO:0008006" key="7">
    <source>
        <dbReference type="Google" id="ProtNLM"/>
    </source>
</evidence>
<keyword evidence="6" id="KW-1185">Reference proteome</keyword>
<feature type="region of interest" description="Disordered" evidence="2">
    <location>
        <begin position="103"/>
        <end position="158"/>
    </location>
</feature>
<dbReference type="Pfam" id="PF13007">
    <property type="entry name" value="LZ_Tnp_IS66"/>
    <property type="match status" value="1"/>
</dbReference>
<dbReference type="PANTHER" id="PTHR33678:SF2">
    <property type="match status" value="1"/>
</dbReference>
<dbReference type="EMBL" id="BLIV01000002">
    <property type="protein sequence ID" value="GFE49028.1"/>
    <property type="molecule type" value="Genomic_DNA"/>
</dbReference>
<dbReference type="PANTHER" id="PTHR33678">
    <property type="entry name" value="BLL1576 PROTEIN"/>
    <property type="match status" value="1"/>
</dbReference>
<name>A0A640VKR5_9RHOB</name>
<evidence type="ECO:0000259" key="3">
    <source>
        <dbReference type="Pfam" id="PF03050"/>
    </source>
</evidence>
<dbReference type="Proteomes" id="UP000436522">
    <property type="component" value="Unassembled WGS sequence"/>
</dbReference>
<keyword evidence="1" id="KW-0175">Coiled coil</keyword>
<sequence length="328" mass="36613">MRYPDREPRSRWWWAAVSMTSEFVKHSRLACELGGEAVQEPIEALVRLFANKSAAYEEAKALATKRSGEITHLKAQVQALKAEMAKQAQRIAELLHEQFGSKSEISVAQNRRQNSQKGNEREPSDEGTGSQNKSFAAERPKKPRNTSGRAPKNWDNLERIEVPMDFPKTCPCGCGGTIRTYDIDEKREVIPAKFYVAVRKYPRYRCREQGVTIGTLYKPTLMPGLTSGSSVLAYLVTMRFGWGIPWYRIENMLNHDGITYHRATMCNQVAGLAKALDGVREALSQHTLFDIFVSPLAGVGFEHHFGVLNGACGVLTQPGPSKGQVPQT</sequence>
<evidence type="ECO:0000256" key="2">
    <source>
        <dbReference type="SAM" id="MobiDB-lite"/>
    </source>
</evidence>
<evidence type="ECO:0000259" key="4">
    <source>
        <dbReference type="Pfam" id="PF13007"/>
    </source>
</evidence>
<accession>A0A640VKR5</accession>
<feature type="coiled-coil region" evidence="1">
    <location>
        <begin position="70"/>
        <end position="97"/>
    </location>
</feature>
<proteinExistence type="predicted"/>
<dbReference type="InterPro" id="IPR004291">
    <property type="entry name" value="Transposase_IS66_central"/>
</dbReference>
<evidence type="ECO:0000313" key="5">
    <source>
        <dbReference type="EMBL" id="GFE49028.1"/>
    </source>
</evidence>
<evidence type="ECO:0000313" key="6">
    <source>
        <dbReference type="Proteomes" id="UP000436522"/>
    </source>
</evidence>
<evidence type="ECO:0000256" key="1">
    <source>
        <dbReference type="SAM" id="Coils"/>
    </source>
</evidence>
<dbReference type="Pfam" id="PF03050">
    <property type="entry name" value="DDE_Tnp_IS66"/>
    <property type="match status" value="1"/>
</dbReference>
<reference evidence="5 6" key="1">
    <citation type="submission" date="2019-12" db="EMBL/GenBank/DDBJ databases">
        <title>Roseobacter cerasinus sp. nov., isolated from seawater around aquaculture.</title>
        <authorList>
            <person name="Muramatsu S."/>
            <person name="Takabe Y."/>
            <person name="Mori K."/>
            <person name="Takaichi S."/>
            <person name="Hanada S."/>
        </authorList>
    </citation>
    <scope>NUCLEOTIDE SEQUENCE [LARGE SCALE GENOMIC DNA]</scope>
    <source>
        <strain evidence="5 6">AI77</strain>
    </source>
</reference>
<feature type="compositionally biased region" description="Polar residues" evidence="2">
    <location>
        <begin position="103"/>
        <end position="117"/>
    </location>
</feature>
<comment type="caution">
    <text evidence="5">The sequence shown here is derived from an EMBL/GenBank/DDBJ whole genome shotgun (WGS) entry which is preliminary data.</text>
</comment>
<feature type="domain" description="Transposase TnpC homeodomain" evidence="4">
    <location>
        <begin position="89"/>
        <end position="162"/>
    </location>
</feature>
<dbReference type="InterPro" id="IPR052344">
    <property type="entry name" value="Transposase-related"/>
</dbReference>